<keyword evidence="2" id="KW-0808">Transferase</keyword>
<dbReference type="InterPro" id="IPR043131">
    <property type="entry name" value="BCAT-like_N"/>
</dbReference>
<dbReference type="GO" id="GO:0008696">
    <property type="term" value="F:4-amino-4-deoxychorismate lyase activity"/>
    <property type="evidence" value="ECO:0007669"/>
    <property type="project" value="UniProtKB-EC"/>
</dbReference>
<evidence type="ECO:0000313" key="2">
    <source>
        <dbReference type="EMBL" id="MBB5199474.1"/>
    </source>
</evidence>
<dbReference type="Gene3D" id="3.20.10.10">
    <property type="entry name" value="D-amino Acid Aminotransferase, subunit A, domain 2"/>
    <property type="match status" value="1"/>
</dbReference>
<dbReference type="AlphaFoldDB" id="A0A840RRZ5"/>
<dbReference type="PRINTS" id="PR00095">
    <property type="entry name" value="ANTSNTHASEI"/>
</dbReference>
<dbReference type="InterPro" id="IPR043132">
    <property type="entry name" value="BCAT-like_C"/>
</dbReference>
<dbReference type="Gene3D" id="3.30.470.10">
    <property type="match status" value="1"/>
</dbReference>
<keyword evidence="3" id="KW-1185">Reference proteome</keyword>
<dbReference type="EC" id="4.1.3.38" evidence="2"/>
<dbReference type="InterPro" id="IPR015890">
    <property type="entry name" value="Chorismate_C"/>
</dbReference>
<dbReference type="GO" id="GO:0046820">
    <property type="term" value="F:4-amino-4-deoxychorismate synthase activity"/>
    <property type="evidence" value="ECO:0007669"/>
    <property type="project" value="UniProtKB-EC"/>
</dbReference>
<dbReference type="GO" id="GO:0009396">
    <property type="term" value="P:folic acid-containing compound biosynthetic process"/>
    <property type="evidence" value="ECO:0007669"/>
    <property type="project" value="InterPro"/>
</dbReference>
<dbReference type="Proteomes" id="UP000571084">
    <property type="component" value="Unassembled WGS sequence"/>
</dbReference>
<dbReference type="InterPro" id="IPR001544">
    <property type="entry name" value="Aminotrans_IV"/>
</dbReference>
<dbReference type="Gene3D" id="3.60.120.10">
    <property type="entry name" value="Anthranilate synthase"/>
    <property type="match status" value="1"/>
</dbReference>
<reference evidence="2 3" key="1">
    <citation type="submission" date="2020-08" db="EMBL/GenBank/DDBJ databases">
        <title>Genomic Encyclopedia of Type Strains, Phase IV (KMG-IV): sequencing the most valuable type-strain genomes for metagenomic binning, comparative biology and taxonomic classification.</title>
        <authorList>
            <person name="Goeker M."/>
        </authorList>
    </citation>
    <scope>NUCLEOTIDE SEQUENCE [LARGE SCALE GENOMIC DNA]</scope>
    <source>
        <strain evidence="2 3">DSM 23240</strain>
    </source>
</reference>
<dbReference type="SUPFAM" id="SSF56322">
    <property type="entry name" value="ADC synthase"/>
    <property type="match status" value="1"/>
</dbReference>
<dbReference type="RefSeq" id="WP_168054911.1">
    <property type="nucleotide sequence ID" value="NZ_JAAOZT010000006.1"/>
</dbReference>
<keyword evidence="2" id="KW-0032">Aminotransferase</keyword>
<comment type="caution">
    <text evidence="2">The sequence shown here is derived from an EMBL/GenBank/DDBJ whole genome shotgun (WGS) entry which is preliminary data.</text>
</comment>
<dbReference type="PANTHER" id="PTHR11236:SF50">
    <property type="entry name" value="AMINODEOXYCHORISMATE SYNTHASE COMPONENT 1"/>
    <property type="match status" value="1"/>
</dbReference>
<name>A0A840RRZ5_9BURK</name>
<dbReference type="InterPro" id="IPR036038">
    <property type="entry name" value="Aminotransferase-like"/>
</dbReference>
<dbReference type="NCBIfam" id="TIGR00553">
    <property type="entry name" value="pabB"/>
    <property type="match status" value="1"/>
</dbReference>
<accession>A0A840RRZ5</accession>
<evidence type="ECO:0000259" key="1">
    <source>
        <dbReference type="Pfam" id="PF00425"/>
    </source>
</evidence>
<dbReference type="SUPFAM" id="SSF56752">
    <property type="entry name" value="D-aminoacid aminotransferase-like PLP-dependent enzymes"/>
    <property type="match status" value="1"/>
</dbReference>
<proteinExistence type="predicted"/>
<keyword evidence="2" id="KW-0456">Lyase</keyword>
<evidence type="ECO:0000313" key="3">
    <source>
        <dbReference type="Proteomes" id="UP000571084"/>
    </source>
</evidence>
<protein>
    <submittedName>
        <fullName evidence="2">Para-aminobenzoate synthetase/4-amino-4-deoxychorismate lyase</fullName>
        <ecNumber evidence="2">2.6.1.85</ecNumber>
        <ecNumber evidence="2">4.1.3.38</ecNumber>
    </submittedName>
</protein>
<dbReference type="InterPro" id="IPR005801">
    <property type="entry name" value="ADC_synthase"/>
</dbReference>
<dbReference type="Pfam" id="PF00425">
    <property type="entry name" value="Chorismate_bind"/>
    <property type="match status" value="1"/>
</dbReference>
<organism evidence="2 3">
    <name type="scientific">Glaciimonas immobilis</name>
    <dbReference type="NCBI Taxonomy" id="728004"/>
    <lineage>
        <taxon>Bacteria</taxon>
        <taxon>Pseudomonadati</taxon>
        <taxon>Pseudomonadota</taxon>
        <taxon>Betaproteobacteria</taxon>
        <taxon>Burkholderiales</taxon>
        <taxon>Oxalobacteraceae</taxon>
        <taxon>Glaciimonas</taxon>
    </lineage>
</organism>
<dbReference type="EMBL" id="JACHHQ010000002">
    <property type="protein sequence ID" value="MBB5199474.1"/>
    <property type="molecule type" value="Genomic_DNA"/>
</dbReference>
<feature type="domain" description="Chorismate-utilising enzyme C-terminal" evidence="1">
    <location>
        <begin position="174"/>
        <end position="439"/>
    </location>
</feature>
<sequence>MTLGIDTSLALAFNGSSALPKAECFALFDDRGADRNVAVSRLFTDYRGTLRCQGAEQLAQSLDQMQEALRDGLHVVTLFSYELGAAIHGVRSVGSDGTASDAPLAEILVFGTSQKLTASEVDAWLEQRVTKESSALSGELNSQQLLSDPAMRNTNVISELASGIANVRANVAASAFNQAIAQIHAYIAAGDTYQVNYTYRLHFDVYGSPLSLYNQLRARQPVPYGALIAMPDGRAVLSLSPELFVRNDGGTLTARPMKGTAAASDDDAQNQRTAAALATDPKNRAENLMIVDLLRNDLGRVAKSGSVRVPALFEVSRYNTVLQMTSTVQAQLRHDIRLTELMTALYPCGSITGAPKIRSMQIIAELETAPRRLYTGAIGWFDAPVEDRQIGDFCLSVPIRTLLLDAEDQRGIRQGEMGVGAGIVHDSVASDEYAECKLKAAFLTGLRPDFSLFETMYATKEGCRYTDRHLKRLQTSAAYFGFVFDAAQVRKRLDDHLSTFSTGLATGGVYRLRLSLAEDGTSSITSAPLAALTGVVKVIISPDPTQQKDLFLRHKTTLRQRYDQGWRSAEQQDAFDMLFFNQNGELTEGGRSNVFVKLAGRWFTPPLTSGLLPGIMRGVILEDPLWSATERRLTRGDLQSAEQIMVCNALRGVMMAEIIW</sequence>
<dbReference type="InterPro" id="IPR005802">
    <property type="entry name" value="ADC_synth_comp_1"/>
</dbReference>
<dbReference type="InterPro" id="IPR019999">
    <property type="entry name" value="Anth_synth_I-like"/>
</dbReference>
<dbReference type="Pfam" id="PF01063">
    <property type="entry name" value="Aminotran_4"/>
    <property type="match status" value="1"/>
</dbReference>
<gene>
    <name evidence="2" type="ORF">HNR39_001301</name>
</gene>
<dbReference type="GO" id="GO:0000162">
    <property type="term" value="P:L-tryptophan biosynthetic process"/>
    <property type="evidence" value="ECO:0007669"/>
    <property type="project" value="TreeGrafter"/>
</dbReference>
<dbReference type="PANTHER" id="PTHR11236">
    <property type="entry name" value="AMINOBENZOATE/ANTHRANILATE SYNTHASE"/>
    <property type="match status" value="1"/>
</dbReference>
<dbReference type="EC" id="2.6.1.85" evidence="2"/>